<keyword evidence="2" id="KW-1185">Reference proteome</keyword>
<dbReference type="Proteomes" id="UP000281406">
    <property type="component" value="Unassembled WGS sequence"/>
</dbReference>
<gene>
    <name evidence="1" type="ORF">DPX16_9615</name>
</gene>
<proteinExistence type="predicted"/>
<name>A0A3N0Y8D5_ANAGA</name>
<protein>
    <submittedName>
        <fullName evidence="1">Uncharacterized protein</fullName>
    </submittedName>
</protein>
<evidence type="ECO:0000313" key="2">
    <source>
        <dbReference type="Proteomes" id="UP000281406"/>
    </source>
</evidence>
<comment type="caution">
    <text evidence="1">The sequence shown here is derived from an EMBL/GenBank/DDBJ whole genome shotgun (WGS) entry which is preliminary data.</text>
</comment>
<reference evidence="1 2" key="1">
    <citation type="submission" date="2018-10" db="EMBL/GenBank/DDBJ databases">
        <title>Genome assembly for a Yunnan-Guizhou Plateau 3E fish, Anabarilius grahami (Regan), and its evolutionary and genetic applications.</title>
        <authorList>
            <person name="Jiang W."/>
        </authorList>
    </citation>
    <scope>NUCLEOTIDE SEQUENCE [LARGE SCALE GENOMIC DNA]</scope>
    <source>
        <strain evidence="1">AG-KIZ</strain>
        <tissue evidence="1">Muscle</tissue>
    </source>
</reference>
<accession>A0A3N0Y8D5</accession>
<dbReference type="AlphaFoldDB" id="A0A3N0Y8D5"/>
<evidence type="ECO:0000313" key="1">
    <source>
        <dbReference type="EMBL" id="ROL42492.1"/>
    </source>
</evidence>
<organism evidence="1 2">
    <name type="scientific">Anabarilius grahami</name>
    <name type="common">Kanglang fish</name>
    <name type="synonym">Barilius grahami</name>
    <dbReference type="NCBI Taxonomy" id="495550"/>
    <lineage>
        <taxon>Eukaryota</taxon>
        <taxon>Metazoa</taxon>
        <taxon>Chordata</taxon>
        <taxon>Craniata</taxon>
        <taxon>Vertebrata</taxon>
        <taxon>Euteleostomi</taxon>
        <taxon>Actinopterygii</taxon>
        <taxon>Neopterygii</taxon>
        <taxon>Teleostei</taxon>
        <taxon>Ostariophysi</taxon>
        <taxon>Cypriniformes</taxon>
        <taxon>Xenocyprididae</taxon>
        <taxon>Xenocypridinae</taxon>
        <taxon>Xenocypridinae incertae sedis</taxon>
        <taxon>Anabarilius</taxon>
    </lineage>
</organism>
<sequence length="193" mass="20856">MATTFQQDCDVSKELAGDDLGWNIGNFLSVGHVRRTSVVTNELGYRQRALSASSETKQANGIGVRYLHNAHRPRQSQLCCHLSDESPPISRLEPSQGLHMRTAHGQSICVFLRNPSPAGRLSQCKLAPFSAPRCAGWLELTLGAGRGLIDTTASGTDPQQTVPYQRDEYDPQLDGTGINTLTAAIPIGLMKAA</sequence>
<dbReference type="EMBL" id="RJVU01049603">
    <property type="protein sequence ID" value="ROL42492.1"/>
    <property type="molecule type" value="Genomic_DNA"/>
</dbReference>